<name>A0ABV2AKM1_9EUKA</name>
<keyword evidence="1" id="KW-0812">Transmembrane</keyword>
<keyword evidence="1" id="KW-1133">Transmembrane helix</keyword>
<organism evidence="2 3">
    <name type="scientific">Bonamia ostreae</name>
    <dbReference type="NCBI Taxonomy" id="126728"/>
    <lineage>
        <taxon>Eukaryota</taxon>
        <taxon>Sar</taxon>
        <taxon>Rhizaria</taxon>
        <taxon>Endomyxa</taxon>
        <taxon>Ascetosporea</taxon>
        <taxon>Haplosporida</taxon>
        <taxon>Bonamia</taxon>
    </lineage>
</organism>
<protein>
    <submittedName>
        <fullName evidence="2">Uncharacterized protein</fullName>
    </submittedName>
</protein>
<sequence>MTWGAFGYKRGAFVIVKERMNSEMYMKMIKRIFCHLEITLLIITGFTNRIMTLYINPNKLCHFLLNTKWNFWNGLHYLWAAIPSKIFGDTWPDIFIQTDANMTQLRNLLMRSKTHGKIFNYTIKKNDRRNA</sequence>
<proteinExistence type="predicted"/>
<evidence type="ECO:0000256" key="1">
    <source>
        <dbReference type="SAM" id="Phobius"/>
    </source>
</evidence>
<reference evidence="2 3" key="1">
    <citation type="journal article" date="2024" name="BMC Biol.">
        <title>Comparative genomics of Ascetosporea gives new insight into the evolutionary basis for animal parasitism in Rhizaria.</title>
        <authorList>
            <person name="Hiltunen Thoren M."/>
            <person name="Onut-Brannstrom I."/>
            <person name="Alfjorden A."/>
            <person name="Peckova H."/>
            <person name="Swords F."/>
            <person name="Hooper C."/>
            <person name="Holzer A.S."/>
            <person name="Bass D."/>
            <person name="Burki F."/>
        </authorList>
    </citation>
    <scope>NUCLEOTIDE SEQUENCE [LARGE SCALE GENOMIC DNA]</scope>
    <source>
        <strain evidence="2">20-A016</strain>
    </source>
</reference>
<gene>
    <name evidence="2" type="ORF">MHBO_001874</name>
</gene>
<dbReference type="Proteomes" id="UP001439008">
    <property type="component" value="Unassembled WGS sequence"/>
</dbReference>
<comment type="caution">
    <text evidence="2">The sequence shown here is derived from an EMBL/GenBank/DDBJ whole genome shotgun (WGS) entry which is preliminary data.</text>
</comment>
<keyword evidence="1" id="KW-0472">Membrane</keyword>
<keyword evidence="3" id="KW-1185">Reference proteome</keyword>
<feature type="transmembrane region" description="Helical" evidence="1">
    <location>
        <begin position="32"/>
        <end position="55"/>
    </location>
</feature>
<accession>A0ABV2AKM1</accession>
<evidence type="ECO:0000313" key="2">
    <source>
        <dbReference type="EMBL" id="MES1920172.1"/>
    </source>
</evidence>
<dbReference type="EMBL" id="JBDODL010000537">
    <property type="protein sequence ID" value="MES1920172.1"/>
    <property type="molecule type" value="Genomic_DNA"/>
</dbReference>
<evidence type="ECO:0000313" key="3">
    <source>
        <dbReference type="Proteomes" id="UP001439008"/>
    </source>
</evidence>